<dbReference type="RefSeq" id="WP_173164178.1">
    <property type="nucleotide sequence ID" value="NZ_CP053716.1"/>
</dbReference>
<protein>
    <submittedName>
        <fullName evidence="2">DegV family protein</fullName>
    </submittedName>
</protein>
<evidence type="ECO:0000313" key="2">
    <source>
        <dbReference type="EMBL" id="QKF07208.1"/>
    </source>
</evidence>
<dbReference type="AlphaFoldDB" id="A0A6M8J693"/>
<accession>A0A6M8J693</accession>
<dbReference type="InterPro" id="IPR050270">
    <property type="entry name" value="DegV_domain_contain"/>
</dbReference>
<dbReference type="EMBL" id="CP053716">
    <property type="protein sequence ID" value="QKF07208.1"/>
    <property type="molecule type" value="Genomic_DNA"/>
</dbReference>
<name>A0A6M8J693_9ACTN</name>
<evidence type="ECO:0000313" key="3">
    <source>
        <dbReference type="Proteomes" id="UP000503297"/>
    </source>
</evidence>
<dbReference type="InterPro" id="IPR043168">
    <property type="entry name" value="DegV_C"/>
</dbReference>
<dbReference type="InterPro" id="IPR003797">
    <property type="entry name" value="DegV"/>
</dbReference>
<dbReference type="PROSITE" id="PS51482">
    <property type="entry name" value="DEGV"/>
    <property type="match status" value="1"/>
</dbReference>
<dbReference type="Pfam" id="PF02645">
    <property type="entry name" value="DegV"/>
    <property type="match status" value="1"/>
</dbReference>
<dbReference type="NCBIfam" id="TIGR00762">
    <property type="entry name" value="DegV"/>
    <property type="match status" value="1"/>
</dbReference>
<keyword evidence="3" id="KW-1185">Reference proteome</keyword>
<dbReference type="KEGG" id="bwa:HLV38_03015"/>
<dbReference type="PANTHER" id="PTHR33434">
    <property type="entry name" value="DEGV DOMAIN-CONTAINING PROTEIN DR_1986-RELATED"/>
    <property type="match status" value="1"/>
</dbReference>
<proteinExistence type="predicted"/>
<organism evidence="2 3">
    <name type="scientific">Berryella wangjianweii</name>
    <dbReference type="NCBI Taxonomy" id="2734634"/>
    <lineage>
        <taxon>Bacteria</taxon>
        <taxon>Bacillati</taxon>
        <taxon>Actinomycetota</taxon>
        <taxon>Coriobacteriia</taxon>
        <taxon>Eggerthellales</taxon>
        <taxon>Eggerthellaceae</taxon>
        <taxon>Berryella</taxon>
    </lineage>
</organism>
<evidence type="ECO:0000256" key="1">
    <source>
        <dbReference type="ARBA" id="ARBA00023121"/>
    </source>
</evidence>
<dbReference type="SUPFAM" id="SSF82549">
    <property type="entry name" value="DAK1/DegV-like"/>
    <property type="match status" value="1"/>
</dbReference>
<dbReference type="Proteomes" id="UP000503297">
    <property type="component" value="Chromosome"/>
</dbReference>
<dbReference type="Gene3D" id="3.30.1180.10">
    <property type="match status" value="1"/>
</dbReference>
<gene>
    <name evidence="2" type="ORF">HLV38_03015</name>
</gene>
<sequence length="300" mass="32376">MVRIVTDSVTGLTAEEARRYDVEVLTLFINRDGVEYVETELDIDEFYSQINTMIDDIPTSSQPSQHAFEEAFERIARDGDELLGIFMSAGLSGTYEGAIRAARSVAARNPGFRFRVIDSTSVSFDEVWPLLRAVAARDAGASLDVCAQECLDGMASTRYLFVPESLAFLRAGGRIGGAAAFLGGLVKILPVLSVRDGFAVTVSKARTRSKAVNAMLTHFKNDIAEHGVKNVMVHYIGDKTEAARWAREVVEPLVGQAVGVRPASPVIGVHVGPAVGIAYECVSRIKGKLTKPDSSYVCSA</sequence>
<reference evidence="3" key="1">
    <citation type="submission" date="2020-05" db="EMBL/GenBank/DDBJ databases">
        <title>Novel species in genus Nocardioides.</title>
        <authorList>
            <person name="Zhang G."/>
        </authorList>
    </citation>
    <scope>NUCLEOTIDE SEQUENCE [LARGE SCALE GENOMIC DNA]</scope>
    <source>
        <strain evidence="3">zg-1050</strain>
    </source>
</reference>
<dbReference type="GO" id="GO:0008289">
    <property type="term" value="F:lipid binding"/>
    <property type="evidence" value="ECO:0007669"/>
    <property type="project" value="UniProtKB-KW"/>
</dbReference>
<keyword evidence="1" id="KW-0446">Lipid-binding</keyword>
<dbReference type="Gene3D" id="3.40.50.10170">
    <property type="match status" value="1"/>
</dbReference>
<dbReference type="PANTHER" id="PTHR33434:SF2">
    <property type="entry name" value="FATTY ACID-BINDING PROTEIN TM_1468"/>
    <property type="match status" value="1"/>
</dbReference>